<dbReference type="AlphaFoldDB" id="A0A7D7N3Y2"/>
<protein>
    <submittedName>
        <fullName evidence="3">Uncharacterized protein</fullName>
    </submittedName>
</protein>
<dbReference type="PROSITE" id="PS51257">
    <property type="entry name" value="PROKAR_LIPOPROTEIN"/>
    <property type="match status" value="1"/>
</dbReference>
<gene>
    <name evidence="3" type="ORF">H3L94_06230</name>
</gene>
<organism evidence="3 4">
    <name type="scientific">Neisseria shayeganii</name>
    <dbReference type="NCBI Taxonomy" id="607712"/>
    <lineage>
        <taxon>Bacteria</taxon>
        <taxon>Pseudomonadati</taxon>
        <taxon>Pseudomonadota</taxon>
        <taxon>Betaproteobacteria</taxon>
        <taxon>Neisseriales</taxon>
        <taxon>Neisseriaceae</taxon>
        <taxon>Neisseria</taxon>
    </lineage>
</organism>
<accession>A0A7D7N3Y2</accession>
<feature type="chain" id="PRO_5027634015" evidence="2">
    <location>
        <begin position="23"/>
        <end position="186"/>
    </location>
</feature>
<evidence type="ECO:0000256" key="2">
    <source>
        <dbReference type="SAM" id="SignalP"/>
    </source>
</evidence>
<feature type="region of interest" description="Disordered" evidence="1">
    <location>
        <begin position="23"/>
        <end position="43"/>
    </location>
</feature>
<evidence type="ECO:0000256" key="1">
    <source>
        <dbReference type="SAM" id="MobiDB-lite"/>
    </source>
</evidence>
<sequence>MKKVFIPAAVMVLALAGCASSSAPKSSTPAQGQQGAGGPAPATTPAIQVAQVDSIDKTVEVSYKCTSPSGEQKMSAMYGVKDGTLVVAQLKVNDQASPGLWRVLNDANGNSQNSFYGEGLTWITGKASPENVARVNANVLLQAQSLDSNGTPVGQQNVLLRDCAVERTAAPARQRGRQQRNNRRRQ</sequence>
<dbReference type="EMBL" id="CP059567">
    <property type="protein sequence ID" value="QMT39480.1"/>
    <property type="molecule type" value="Genomic_DNA"/>
</dbReference>
<feature type="signal peptide" evidence="2">
    <location>
        <begin position="1"/>
        <end position="22"/>
    </location>
</feature>
<name>A0A7D7N3Y2_9NEIS</name>
<evidence type="ECO:0000313" key="3">
    <source>
        <dbReference type="EMBL" id="QMT39480.1"/>
    </source>
</evidence>
<dbReference type="KEGG" id="nsg:H3L94_06230"/>
<dbReference type="RefSeq" id="WP_182121313.1">
    <property type="nucleotide sequence ID" value="NZ_CP059567.1"/>
</dbReference>
<dbReference type="Proteomes" id="UP000514752">
    <property type="component" value="Chromosome"/>
</dbReference>
<proteinExistence type="predicted"/>
<evidence type="ECO:0000313" key="4">
    <source>
        <dbReference type="Proteomes" id="UP000514752"/>
    </source>
</evidence>
<keyword evidence="2" id="KW-0732">Signal</keyword>
<reference evidence="3 4" key="1">
    <citation type="submission" date="2020-07" db="EMBL/GenBank/DDBJ databases">
        <title>Genomic diversity of species in the Neisseriaceae family.</title>
        <authorList>
            <person name="Vincent A.T."/>
            <person name="Bernet E."/>
            <person name="Veyrier F.J."/>
        </authorList>
    </citation>
    <scope>NUCLEOTIDE SEQUENCE [LARGE SCALE GENOMIC DNA]</scope>
    <source>
        <strain evidence="3 4">DSM 22244</strain>
    </source>
</reference>